<dbReference type="Gene3D" id="3.40.390.10">
    <property type="entry name" value="Collagenase (Catalytic Domain)"/>
    <property type="match status" value="1"/>
</dbReference>
<dbReference type="Pfam" id="PF13688">
    <property type="entry name" value="Reprolysin_5"/>
    <property type="match status" value="1"/>
</dbReference>
<dbReference type="InterPro" id="IPR026444">
    <property type="entry name" value="Secre_tail"/>
</dbReference>
<dbReference type="GO" id="GO:0006508">
    <property type="term" value="P:proteolysis"/>
    <property type="evidence" value="ECO:0007669"/>
    <property type="project" value="UniProtKB-KW"/>
</dbReference>
<gene>
    <name evidence="2" type="ORF">M23134_02985</name>
</gene>
<name>A1ZSI6_MICM2</name>
<reference evidence="2 3" key="1">
    <citation type="submission" date="2007-01" db="EMBL/GenBank/DDBJ databases">
        <authorList>
            <person name="Haygood M."/>
            <person name="Podell S."/>
            <person name="Anderson C."/>
            <person name="Hopkinson B."/>
            <person name="Roe K."/>
            <person name="Barbeau K."/>
            <person name="Gaasterland T."/>
            <person name="Ferriera S."/>
            <person name="Johnson J."/>
            <person name="Kravitz S."/>
            <person name="Beeson K."/>
            <person name="Sutton G."/>
            <person name="Rogers Y.-H."/>
            <person name="Friedman R."/>
            <person name="Frazier M."/>
            <person name="Venter J.C."/>
        </authorList>
    </citation>
    <scope>NUCLEOTIDE SEQUENCE [LARGE SCALE GENOMIC DNA]</scope>
    <source>
        <strain evidence="2 3">ATCC 23134</strain>
    </source>
</reference>
<proteinExistence type="predicted"/>
<dbReference type="InterPro" id="IPR024079">
    <property type="entry name" value="MetalloPept_cat_dom_sf"/>
</dbReference>
<dbReference type="eggNOG" id="COG3292">
    <property type="taxonomic scope" value="Bacteria"/>
</dbReference>
<dbReference type="NCBIfam" id="TIGR04183">
    <property type="entry name" value="Por_Secre_tail"/>
    <property type="match status" value="1"/>
</dbReference>
<feature type="domain" description="Peptidase M12B" evidence="1">
    <location>
        <begin position="14"/>
        <end position="203"/>
    </location>
</feature>
<organism evidence="2 3">
    <name type="scientific">Microscilla marina ATCC 23134</name>
    <dbReference type="NCBI Taxonomy" id="313606"/>
    <lineage>
        <taxon>Bacteria</taxon>
        <taxon>Pseudomonadati</taxon>
        <taxon>Bacteroidota</taxon>
        <taxon>Cytophagia</taxon>
        <taxon>Cytophagales</taxon>
        <taxon>Microscillaceae</taxon>
        <taxon>Microscilla</taxon>
    </lineage>
</organism>
<keyword evidence="2" id="KW-0482">Metalloprotease</keyword>
<dbReference type="InterPro" id="IPR001590">
    <property type="entry name" value="Peptidase_M12B"/>
</dbReference>
<dbReference type="EMBL" id="AAWS01000031">
    <property type="protein sequence ID" value="EAY26734.1"/>
    <property type="molecule type" value="Genomic_DNA"/>
</dbReference>
<sequence length="410" mass="44646">MQSQRSRVTNTNRKCVKIYLETRYDIFQAKKSVTNVQNYVAGLFNEVATLYANEDIQIRLSELKIWDTPDPYTATRPSDLFYEFRISQERHPTNAHLSQLLTFDWNLLGGVAHLGTLCHSNAGNRTSVAGFFDYYTQVPNYSEPVHMIAHELGHLMGSLHTHSCVWNGNATAIDGCAGFTESGCPVPNVPPEGGTIMSYCQFNPVGIDFTLGFGLQPGNLIRHKVTNASCVTACDNNCEANLSLTKTLNNGHTTTQEAIYRITASHPIYYGASATYAAGLEVVLTDGFQVTRGGEFSAFIGGSCASTPAVSTHSPISLNAPSAAKGSIEMKLYPNPTHGNFAVLIPASTSPFTSPSGWLVVYASWGAEVFRQKVKAGDKVNVQLKALPAGIYLVKYTAGEQIRLKKVMLK</sequence>
<dbReference type="InterPro" id="IPR055015">
    <property type="entry name" value="GCX_COOH"/>
</dbReference>
<evidence type="ECO:0000313" key="3">
    <source>
        <dbReference type="Proteomes" id="UP000004095"/>
    </source>
</evidence>
<comment type="caution">
    <text evidence="2">The sequence shown here is derived from an EMBL/GenBank/DDBJ whole genome shotgun (WGS) entry which is preliminary data.</text>
</comment>
<dbReference type="SUPFAM" id="SSF55486">
    <property type="entry name" value="Metalloproteases ('zincins'), catalytic domain"/>
    <property type="match status" value="1"/>
</dbReference>
<dbReference type="Pfam" id="PF18962">
    <property type="entry name" value="Por_Secre_tail"/>
    <property type="match status" value="1"/>
</dbReference>
<dbReference type="AlphaFoldDB" id="A1ZSI6"/>
<dbReference type="OrthoDB" id="1522095at2"/>
<evidence type="ECO:0000313" key="2">
    <source>
        <dbReference type="EMBL" id="EAY26734.1"/>
    </source>
</evidence>
<keyword evidence="2" id="KW-0378">Hydrolase</keyword>
<keyword evidence="2" id="KW-0645">Protease</keyword>
<dbReference type="GO" id="GO:0004222">
    <property type="term" value="F:metalloendopeptidase activity"/>
    <property type="evidence" value="ECO:0007669"/>
    <property type="project" value="InterPro"/>
</dbReference>
<keyword evidence="3" id="KW-1185">Reference proteome</keyword>
<dbReference type="RefSeq" id="WP_002700520.1">
    <property type="nucleotide sequence ID" value="NZ_AAWS01000031.1"/>
</dbReference>
<dbReference type="PANTHER" id="PTHR11905:SF159">
    <property type="entry name" value="ADAM METALLOPROTEASE"/>
    <property type="match status" value="1"/>
</dbReference>
<protein>
    <submittedName>
        <fullName evidence="2">Reprolysin (M12B) family zinc metalloprotease</fullName>
    </submittedName>
</protein>
<dbReference type="NCBIfam" id="NF045639">
    <property type="entry name" value="GCX_COOH"/>
    <property type="match status" value="1"/>
</dbReference>
<dbReference type="PROSITE" id="PS50215">
    <property type="entry name" value="ADAM_MEPRO"/>
    <property type="match status" value="1"/>
</dbReference>
<dbReference type="Proteomes" id="UP000004095">
    <property type="component" value="Unassembled WGS sequence"/>
</dbReference>
<accession>A1ZSI6</accession>
<evidence type="ECO:0000259" key="1">
    <source>
        <dbReference type="PROSITE" id="PS50215"/>
    </source>
</evidence>
<dbReference type="PANTHER" id="PTHR11905">
    <property type="entry name" value="ADAM A DISINTEGRIN AND METALLOPROTEASE DOMAIN"/>
    <property type="match status" value="1"/>
</dbReference>